<proteinExistence type="predicted"/>
<organism evidence="2 3">
    <name type="scientific">Trichoderma asperellum</name>
    <name type="common">Filamentous fungus</name>
    <dbReference type="NCBI Taxonomy" id="101201"/>
    <lineage>
        <taxon>Eukaryota</taxon>
        <taxon>Fungi</taxon>
        <taxon>Dikarya</taxon>
        <taxon>Ascomycota</taxon>
        <taxon>Pezizomycotina</taxon>
        <taxon>Sordariomycetes</taxon>
        <taxon>Hypocreomycetidae</taxon>
        <taxon>Hypocreales</taxon>
        <taxon>Hypocreaceae</taxon>
        <taxon>Trichoderma</taxon>
    </lineage>
</organism>
<evidence type="ECO:0000313" key="2">
    <source>
        <dbReference type="EMBL" id="GFP52475.1"/>
    </source>
</evidence>
<name>A0A6V8QJ63_TRIAP</name>
<feature type="region of interest" description="Disordered" evidence="1">
    <location>
        <begin position="1"/>
        <end position="25"/>
    </location>
</feature>
<feature type="compositionally biased region" description="Polar residues" evidence="1">
    <location>
        <begin position="1"/>
        <end position="16"/>
    </location>
</feature>
<protein>
    <submittedName>
        <fullName evidence="2">Uncharacterized protein</fullName>
    </submittedName>
</protein>
<reference evidence="2 3" key="1">
    <citation type="submission" date="2020-07" db="EMBL/GenBank/DDBJ databases">
        <title>Trichoderma asperellum IC-1 whole genome shotgun sequence.</title>
        <authorList>
            <person name="Kanamasa S."/>
            <person name="Takahashi H."/>
        </authorList>
    </citation>
    <scope>NUCLEOTIDE SEQUENCE [LARGE SCALE GENOMIC DNA]</scope>
    <source>
        <strain evidence="2 3">IC-1</strain>
    </source>
</reference>
<comment type="caution">
    <text evidence="2">The sequence shown here is derived from an EMBL/GenBank/DDBJ whole genome shotgun (WGS) entry which is preliminary data.</text>
</comment>
<evidence type="ECO:0000313" key="3">
    <source>
        <dbReference type="Proteomes" id="UP000517252"/>
    </source>
</evidence>
<dbReference type="EMBL" id="BLZH01000001">
    <property type="protein sequence ID" value="GFP52475.1"/>
    <property type="molecule type" value="Genomic_DNA"/>
</dbReference>
<accession>A0A6V8QJ63</accession>
<evidence type="ECO:0000256" key="1">
    <source>
        <dbReference type="SAM" id="MobiDB-lite"/>
    </source>
</evidence>
<dbReference type="AlphaFoldDB" id="A0A6V8QJ63"/>
<dbReference type="Proteomes" id="UP000517252">
    <property type="component" value="Unassembled WGS sequence"/>
</dbReference>
<sequence length="100" mass="10687">MSQQCSHKGVSGSSAAAQRGLSPLAIATPKDLDGFKVSGPDDRRRGSDEVWRLGECALDRRGLRACKRQQTDCGGAAKLHNSAGFRVCQLRQDEMLTGGV</sequence>
<gene>
    <name evidence="2" type="ORF">TASIC1_0001062700</name>
</gene>